<dbReference type="EMBL" id="CAMAPF010000096">
    <property type="protein sequence ID" value="CAH9097881.1"/>
    <property type="molecule type" value="Genomic_DNA"/>
</dbReference>
<comment type="caution">
    <text evidence="9">The sequence shown here is derived from an EMBL/GenBank/DDBJ whole genome shotgun (WGS) entry which is preliminary data.</text>
</comment>
<evidence type="ECO:0000256" key="8">
    <source>
        <dbReference type="RuleBase" id="RU003330"/>
    </source>
</evidence>
<evidence type="ECO:0000313" key="9">
    <source>
        <dbReference type="EMBL" id="CAH9097881.1"/>
    </source>
</evidence>
<name>A0AAV0DH61_9ASTE</name>
<keyword evidence="4 8" id="KW-0808">Transferase</keyword>
<evidence type="ECO:0000256" key="1">
    <source>
        <dbReference type="ARBA" id="ARBA00004474"/>
    </source>
</evidence>
<gene>
    <name evidence="9" type="ORF">CEPIT_LOCUS14185</name>
</gene>
<evidence type="ECO:0000256" key="3">
    <source>
        <dbReference type="ARBA" id="ARBA00012955"/>
    </source>
</evidence>
<dbReference type="PRINTS" id="PR00094">
    <property type="entry name" value="ADENYLTKNASE"/>
</dbReference>
<evidence type="ECO:0000256" key="7">
    <source>
        <dbReference type="ARBA" id="ARBA00031517"/>
    </source>
</evidence>
<dbReference type="Gene3D" id="3.40.50.300">
    <property type="entry name" value="P-loop containing nucleotide triphosphate hydrolases"/>
    <property type="match status" value="1"/>
</dbReference>
<organism evidence="9 10">
    <name type="scientific">Cuscuta epithymum</name>
    <dbReference type="NCBI Taxonomy" id="186058"/>
    <lineage>
        <taxon>Eukaryota</taxon>
        <taxon>Viridiplantae</taxon>
        <taxon>Streptophyta</taxon>
        <taxon>Embryophyta</taxon>
        <taxon>Tracheophyta</taxon>
        <taxon>Spermatophyta</taxon>
        <taxon>Magnoliopsida</taxon>
        <taxon>eudicotyledons</taxon>
        <taxon>Gunneridae</taxon>
        <taxon>Pentapetalae</taxon>
        <taxon>asterids</taxon>
        <taxon>lamiids</taxon>
        <taxon>Solanales</taxon>
        <taxon>Convolvulaceae</taxon>
        <taxon>Cuscuteae</taxon>
        <taxon>Cuscuta</taxon>
        <taxon>Cuscuta subgen. Cuscuta</taxon>
    </lineage>
</organism>
<sequence length="98" mass="11427">MERRLLNRNQGREDDNICTVRKRFEVYRESTLPVVEYYKSKGKLREIDADKPAKEIFEAVKVVFTESGGNIQNRRDGSEKVNIQCNAWKMAFKKSLVG</sequence>
<evidence type="ECO:0000313" key="10">
    <source>
        <dbReference type="Proteomes" id="UP001152523"/>
    </source>
</evidence>
<dbReference type="SUPFAM" id="SSF52540">
    <property type="entry name" value="P-loop containing nucleoside triphosphate hydrolases"/>
    <property type="match status" value="1"/>
</dbReference>
<keyword evidence="5" id="KW-0547">Nucleotide-binding</keyword>
<dbReference type="GO" id="GO:0005524">
    <property type="term" value="F:ATP binding"/>
    <property type="evidence" value="ECO:0007669"/>
    <property type="project" value="InterPro"/>
</dbReference>
<dbReference type="GO" id="GO:0004017">
    <property type="term" value="F:AMP kinase activity"/>
    <property type="evidence" value="ECO:0007669"/>
    <property type="project" value="UniProtKB-EC"/>
</dbReference>
<dbReference type="AlphaFoldDB" id="A0AAV0DH61"/>
<evidence type="ECO:0000256" key="6">
    <source>
        <dbReference type="ARBA" id="ARBA00022777"/>
    </source>
</evidence>
<evidence type="ECO:0000256" key="5">
    <source>
        <dbReference type="ARBA" id="ARBA00022741"/>
    </source>
</evidence>
<comment type="subcellular location">
    <subcellularLocation>
        <location evidence="1">Plastid</location>
    </subcellularLocation>
</comment>
<dbReference type="InterPro" id="IPR000850">
    <property type="entry name" value="Adenylat/UMP-CMP_kin"/>
</dbReference>
<dbReference type="PANTHER" id="PTHR23359">
    <property type="entry name" value="NUCLEOTIDE KINASE"/>
    <property type="match status" value="1"/>
</dbReference>
<proteinExistence type="inferred from homology"/>
<dbReference type="InterPro" id="IPR027417">
    <property type="entry name" value="P-loop_NTPase"/>
</dbReference>
<keyword evidence="10" id="KW-1185">Reference proteome</keyword>
<dbReference type="Proteomes" id="UP001152523">
    <property type="component" value="Unassembled WGS sequence"/>
</dbReference>
<accession>A0AAV0DH61</accession>
<dbReference type="GO" id="GO:0009536">
    <property type="term" value="C:plastid"/>
    <property type="evidence" value="ECO:0007669"/>
    <property type="project" value="UniProtKB-SubCell"/>
</dbReference>
<dbReference type="EC" id="2.7.4.3" evidence="3"/>
<protein>
    <recommendedName>
        <fullName evidence="3">adenylate kinase</fullName>
        <ecNumber evidence="3">2.7.4.3</ecNumber>
    </recommendedName>
    <alternativeName>
        <fullName evidence="7">ATP:AMP phosphotransferase</fullName>
    </alternativeName>
</protein>
<evidence type="ECO:0000256" key="2">
    <source>
        <dbReference type="ARBA" id="ARBA00007220"/>
    </source>
</evidence>
<comment type="similarity">
    <text evidence="2 8">Belongs to the adenylate kinase family.</text>
</comment>
<evidence type="ECO:0000256" key="4">
    <source>
        <dbReference type="ARBA" id="ARBA00022679"/>
    </source>
</evidence>
<keyword evidence="6 8" id="KW-0418">Kinase</keyword>
<reference evidence="9" key="1">
    <citation type="submission" date="2022-07" db="EMBL/GenBank/DDBJ databases">
        <authorList>
            <person name="Macas J."/>
            <person name="Novak P."/>
            <person name="Neumann P."/>
        </authorList>
    </citation>
    <scope>NUCLEOTIDE SEQUENCE</scope>
</reference>